<comment type="caution">
    <text evidence="1">The sequence shown here is derived from an EMBL/GenBank/DDBJ whole genome shotgun (WGS) entry which is preliminary data.</text>
</comment>
<keyword evidence="2" id="KW-1185">Reference proteome</keyword>
<dbReference type="Proteomes" id="UP000237865">
    <property type="component" value="Unassembled WGS sequence"/>
</dbReference>
<reference evidence="1 2" key="1">
    <citation type="submission" date="2017-11" db="EMBL/GenBank/DDBJ databases">
        <title>Genome sequence of Entomoplasma lucivorax PIPN-2 (ATCC 49196).</title>
        <authorList>
            <person name="Lo W.-S."/>
            <person name="Gasparich G.E."/>
            <person name="Kuo C.-H."/>
        </authorList>
    </citation>
    <scope>NUCLEOTIDE SEQUENCE [LARGE SCALE GENOMIC DNA]</scope>
    <source>
        <strain evidence="1 2">PIPN-2</strain>
    </source>
</reference>
<dbReference type="EMBL" id="PHNE01000001">
    <property type="protein sequence ID" value="PPE05979.1"/>
    <property type="molecule type" value="Genomic_DNA"/>
</dbReference>
<protein>
    <submittedName>
        <fullName evidence="1">Uncharacterized protein</fullName>
    </submittedName>
</protein>
<proteinExistence type="predicted"/>
<gene>
    <name evidence="1" type="ORF">ELUCI_v1c02700</name>
</gene>
<name>A0A2S5RF75_9MOLU</name>
<accession>A0A2S5RF75</accession>
<organism evidence="1 2">
    <name type="scientific">Williamsoniiplasma lucivorax</name>
    <dbReference type="NCBI Taxonomy" id="209274"/>
    <lineage>
        <taxon>Bacteria</taxon>
        <taxon>Bacillati</taxon>
        <taxon>Mycoplasmatota</taxon>
        <taxon>Mollicutes</taxon>
        <taxon>Entomoplasmatales</taxon>
        <taxon>Williamsoniiplasma</taxon>
    </lineage>
</organism>
<evidence type="ECO:0000313" key="1">
    <source>
        <dbReference type="EMBL" id="PPE05979.1"/>
    </source>
</evidence>
<evidence type="ECO:0000313" key="2">
    <source>
        <dbReference type="Proteomes" id="UP000237865"/>
    </source>
</evidence>
<sequence>MKEMKKTKLIALTIISASLIAVPIITVVTGFNFNASSNSLWAIANFRQPTTKTGWEMLRVDAIKNKTRYFQNVENLAYDTALKNKTMDDTSMNDYISFQIEKGMDFQFYLAYVLREMLANVNLFKITQDPTTYQIQGQDLDNLVPFELINLTSNNYAYIIWNIVKEGAIALTNIPLNPDLRNLVNLTLDEIRSLKIYDDQINNLWTSGLKDYFASKMADLTKANYQKNKAKELNQLNLDLAKAKAEHKSEKIIEEIEAKIVVKKLEIQVRFDQYNYELDQFAKNITIYQNELSTWVAEQTNLNHQQLLDKVKEHPKFKIFMLLNFYQISYKEQALATYQVIKTVIPDLVIPDKFVISDWENHFMLLAKQGKNTIDFVVKSKDEVVVNLNEIPLSDEIINAAALQEYKGGQDA</sequence>
<dbReference type="STRING" id="1399797.GCA_000518285_01681"/>
<dbReference type="AlphaFoldDB" id="A0A2S5RF75"/>